<sequence>MKGWQIPAYPLPINLQNTIIQRIVCRADLSHDMAELFIRDLKAAIKDLNNANVIVHGKEQEKKTYGFTH</sequence>
<dbReference type="Proteomes" id="UP000049127">
    <property type="component" value="Unassembled WGS sequence"/>
</dbReference>
<dbReference type="InterPro" id="IPR015424">
    <property type="entry name" value="PyrdxlP-dep_Trfase"/>
</dbReference>
<evidence type="ECO:0000313" key="1">
    <source>
        <dbReference type="EMBL" id="CEP41466.1"/>
    </source>
</evidence>
<name>A0A0C7L4T3_PARSO</name>
<dbReference type="EC" id="4.1.1.15" evidence="1"/>
<dbReference type="EMBL" id="CEKZ01000013">
    <property type="protein sequence ID" value="CEP41466.1"/>
    <property type="molecule type" value="Genomic_DNA"/>
</dbReference>
<reference evidence="1 2" key="1">
    <citation type="submission" date="2015-01" db="EMBL/GenBank/DDBJ databases">
        <authorList>
            <person name="Aslett A.Martin."/>
            <person name="De Silva Nishadi"/>
        </authorList>
    </citation>
    <scope>NUCLEOTIDE SEQUENCE [LARGE SCALE GENOMIC DNA]</scope>
    <source>
        <strain evidence="1 2">R28058</strain>
    </source>
</reference>
<organism evidence="1 2">
    <name type="scientific">Paraclostridium sordellii</name>
    <name type="common">Clostridium sordellii</name>
    <dbReference type="NCBI Taxonomy" id="1505"/>
    <lineage>
        <taxon>Bacteria</taxon>
        <taxon>Bacillati</taxon>
        <taxon>Bacillota</taxon>
        <taxon>Clostridia</taxon>
        <taxon>Peptostreptococcales</taxon>
        <taxon>Peptostreptococcaceae</taxon>
        <taxon>Paraclostridium</taxon>
    </lineage>
</organism>
<accession>A0A0C7L4T3</accession>
<protein>
    <submittedName>
        <fullName evidence="1">Glutamate decarboxylase</fullName>
        <ecNumber evidence="1">4.1.1.15</ecNumber>
    </submittedName>
</protein>
<proteinExistence type="predicted"/>
<dbReference type="SUPFAM" id="SSF53383">
    <property type="entry name" value="PLP-dependent transferases"/>
    <property type="match status" value="1"/>
</dbReference>
<evidence type="ECO:0000313" key="2">
    <source>
        <dbReference type="Proteomes" id="UP000049127"/>
    </source>
</evidence>
<dbReference type="GO" id="GO:0004351">
    <property type="term" value="F:glutamate decarboxylase activity"/>
    <property type="evidence" value="ECO:0007669"/>
    <property type="project" value="UniProtKB-EC"/>
</dbReference>
<gene>
    <name evidence="1" type="primary">gadB_3</name>
    <name evidence="1" type="ORF">R28058_35361</name>
</gene>
<keyword evidence="1" id="KW-0456">Lyase</keyword>
<dbReference type="AlphaFoldDB" id="A0A0C7L4T3"/>
<dbReference type="Gene3D" id="3.90.1150.160">
    <property type="match status" value="1"/>
</dbReference>